<organism evidence="2 3">
    <name type="scientific">Halovenus carboxidivorans</name>
    <dbReference type="NCBI Taxonomy" id="2692199"/>
    <lineage>
        <taxon>Archaea</taxon>
        <taxon>Methanobacteriati</taxon>
        <taxon>Methanobacteriota</taxon>
        <taxon>Stenosarchaea group</taxon>
        <taxon>Halobacteria</taxon>
        <taxon>Halobacteriales</taxon>
        <taxon>Haloarculaceae</taxon>
        <taxon>Halovenus</taxon>
    </lineage>
</organism>
<dbReference type="OrthoDB" id="200635at2157"/>
<gene>
    <name evidence="2" type="ORF">GRX03_01385</name>
</gene>
<dbReference type="SUPFAM" id="SSF56219">
    <property type="entry name" value="DNase I-like"/>
    <property type="match status" value="1"/>
</dbReference>
<dbReference type="CDD" id="cd09083">
    <property type="entry name" value="EEP-1"/>
    <property type="match status" value="1"/>
</dbReference>
<dbReference type="RefSeq" id="WP_159762412.1">
    <property type="nucleotide sequence ID" value="NZ_WUUT01000001.1"/>
</dbReference>
<dbReference type="Proteomes" id="UP000466535">
    <property type="component" value="Unassembled WGS sequence"/>
</dbReference>
<proteinExistence type="predicted"/>
<dbReference type="AlphaFoldDB" id="A0A6B0T449"/>
<dbReference type="Pfam" id="PF03372">
    <property type="entry name" value="Exo_endo_phos"/>
    <property type="match status" value="1"/>
</dbReference>
<name>A0A6B0T449_9EURY</name>
<keyword evidence="2" id="KW-0255">Endonuclease</keyword>
<dbReference type="InterPro" id="IPR050410">
    <property type="entry name" value="CCR4/nocturin_mRNA_transcr"/>
</dbReference>
<evidence type="ECO:0000313" key="3">
    <source>
        <dbReference type="Proteomes" id="UP000466535"/>
    </source>
</evidence>
<dbReference type="GO" id="GO:0004519">
    <property type="term" value="F:endonuclease activity"/>
    <property type="evidence" value="ECO:0007669"/>
    <property type="project" value="UniProtKB-KW"/>
</dbReference>
<evidence type="ECO:0000259" key="1">
    <source>
        <dbReference type="Pfam" id="PF03372"/>
    </source>
</evidence>
<comment type="caution">
    <text evidence="2">The sequence shown here is derived from an EMBL/GenBank/DDBJ whole genome shotgun (WGS) entry which is preliminary data.</text>
</comment>
<dbReference type="Gene3D" id="3.60.10.10">
    <property type="entry name" value="Endonuclease/exonuclease/phosphatase"/>
    <property type="match status" value="1"/>
</dbReference>
<dbReference type="GO" id="GO:0000175">
    <property type="term" value="F:3'-5'-RNA exonuclease activity"/>
    <property type="evidence" value="ECO:0007669"/>
    <property type="project" value="TreeGrafter"/>
</dbReference>
<protein>
    <submittedName>
        <fullName evidence="2">Endonuclease</fullName>
    </submittedName>
</protein>
<keyword evidence="2" id="KW-0378">Hydrolase</keyword>
<dbReference type="EMBL" id="WUUT01000001">
    <property type="protein sequence ID" value="MXR50263.1"/>
    <property type="molecule type" value="Genomic_DNA"/>
</dbReference>
<reference evidence="2 3" key="1">
    <citation type="submission" date="2019-12" db="EMBL/GenBank/DDBJ databases">
        <title>Isolation and characterization of three novel carbon monoxide-oxidizing members of Halobacteria from salione crusts and soils.</title>
        <authorList>
            <person name="Myers M.R."/>
            <person name="King G.M."/>
        </authorList>
    </citation>
    <scope>NUCLEOTIDE SEQUENCE [LARGE SCALE GENOMIC DNA]</scope>
    <source>
        <strain evidence="2 3">WSH3</strain>
    </source>
</reference>
<feature type="domain" description="Endonuclease/exonuclease/phosphatase" evidence="1">
    <location>
        <begin position="7"/>
        <end position="247"/>
    </location>
</feature>
<dbReference type="PANTHER" id="PTHR12121:SF36">
    <property type="entry name" value="ENDONUCLEASE_EXONUCLEASE_PHOSPHATASE DOMAIN-CONTAINING PROTEIN"/>
    <property type="match status" value="1"/>
</dbReference>
<keyword evidence="3" id="KW-1185">Reference proteome</keyword>
<keyword evidence="2" id="KW-0540">Nuclease</keyword>
<accession>A0A6B0T449</accession>
<dbReference type="InterPro" id="IPR005135">
    <property type="entry name" value="Endo/exonuclease/phosphatase"/>
</dbReference>
<dbReference type="InterPro" id="IPR036691">
    <property type="entry name" value="Endo/exonu/phosph_ase_sf"/>
</dbReference>
<dbReference type="PANTHER" id="PTHR12121">
    <property type="entry name" value="CARBON CATABOLITE REPRESSOR PROTEIN 4"/>
    <property type="match status" value="1"/>
</dbReference>
<evidence type="ECO:0000313" key="2">
    <source>
        <dbReference type="EMBL" id="MXR50263.1"/>
    </source>
</evidence>
<sequence length="256" mass="28373">MDPVTVLSYNVRHAVLDDDEHAWRLRRDGVAERVRAAEPDILGVQECTGEQHEQLAADLPGYEWVGVAAEPGSGEHTPIGYADSWKCERTETIWLSESGDPGSVGWDAEYPRVLTTATLRRPANGAVLTVVNTHFDHVGERARLESARLARERIDALPADRPAVLLGDFNAEPGSEPYESLIGDGFDRALRDARIAARERAGPATTLTDFESSRERIVDHVFVTAEWQVDRYAVDDTRHEGAYPSDHLPVVVSLKR</sequence>